<dbReference type="PROSITE" id="PS51437">
    <property type="entry name" value="CG_1"/>
    <property type="match status" value="1"/>
</dbReference>
<dbReference type="FunFam" id="2.60.40.10:FF:000089">
    <property type="entry name" value="calmodulin-binding transcription activator 2 isoform X1"/>
    <property type="match status" value="1"/>
</dbReference>
<dbReference type="Pfam" id="PF01833">
    <property type="entry name" value="TIG"/>
    <property type="match status" value="1"/>
</dbReference>
<organism evidence="12 13">
    <name type="scientific">Hypothenemus hampei</name>
    <name type="common">Coffee berry borer</name>
    <dbReference type="NCBI Taxonomy" id="57062"/>
    <lineage>
        <taxon>Eukaryota</taxon>
        <taxon>Metazoa</taxon>
        <taxon>Ecdysozoa</taxon>
        <taxon>Arthropoda</taxon>
        <taxon>Hexapoda</taxon>
        <taxon>Insecta</taxon>
        <taxon>Pterygota</taxon>
        <taxon>Neoptera</taxon>
        <taxon>Endopterygota</taxon>
        <taxon>Coleoptera</taxon>
        <taxon>Polyphaga</taxon>
        <taxon>Cucujiformia</taxon>
        <taxon>Curculionidae</taxon>
        <taxon>Scolytinae</taxon>
        <taxon>Hypothenemus</taxon>
    </lineage>
</organism>
<feature type="region of interest" description="Disordered" evidence="10">
    <location>
        <begin position="713"/>
        <end position="748"/>
    </location>
</feature>
<dbReference type="CDD" id="cd23767">
    <property type="entry name" value="IQCD"/>
    <property type="match status" value="1"/>
</dbReference>
<name>A0ABD1EMM2_HYPHA</name>
<feature type="region of interest" description="Disordered" evidence="10">
    <location>
        <begin position="1"/>
        <end position="29"/>
    </location>
</feature>
<sequence>MSKPFDGSSKSTGNESTSSQKLEPEMSNTTPKIIRTLNGTEFNANNIILLRNTKTLDGGHILLRTDQFVKNNLLLEDTGGNSKIGQIILRPNSEFKKGFYLQGVKRLGSTPPIFLLSNGDAGGHVIIQTTQEQAVQSQRSNGTETVQNVVKETTATLEVRQENGMGCSNNGPRSAPIGSDGEPIKLPENLESLPRADHFPTQRHRWNTNEEIAAILISFDRHAEWQSKEVKIRPKSGSMLLYSRKKVRYRRDGYCWKKRKDGKTTREDHMKLKVQGTECIYGCYVHSAILPTFHRRCYWLLQNPDIVLVHYLNVPYPDDNKLAVITPNLALWADKKEWTKDELVSQLKPMFFSEDEPDLNNELEISNFKLQTAETVEAIVSQLMEKQRVARQAALVKQLECGCPDSTCADGKSCSHPMRRITSAKSGSPMPSSSINSRTNNLNSESNNQVSSTTGSGSLHINNHNSPRVYSRDRSSQLTVHNGANCTSTSGTTPPLVLSLSQIQGSGGLLILNNNNSNHQNLVNPSVANFLACNPNRGLNKEQRTGHLVLKQEVLESNASASCLHANTNKQAEKTKQQKENKMETTPQNVRQSFFESNMFNTSHAQHQQPQQTLRNSNVTHDQQQSEVHMSSAPSTPSKLMDTGHEETTTNENFKHQNYCDDTVVLLGTDSSGSMISKSDGSSIINGGFFNETLDLSHEDIQRTLSANMPMCSNELDSHRTSQNTETRNSSREIKKQNEPNNLTNDINPMDFIDNCDVVVSPTHVVDDDVFVNLDAFDMLSEFPDLEGLDPTHASLLDVNPSEANRHSHVKHHTNTHAHHQSQQQHSQQQNGSQHSEGTAKITDYSPEWAYPEGGVKVLVTGPWHSAGPYTVLFDTLPVPTTLVQSGVLRCYCPAHEAGLATLQVACDGYVISNSVIFEYKLPPKEEQIATPEPKLERSNDNLLKFTLLQRLEAMDDRLQIKQEPSDNDVEDTALFTQPNFEERLVNFCQNMTSRIWKFGEELSVAWFASHRGMTLLHLAASLGYSRLICAMLHWRAENSSLLLETEVDALSQDEYGYTPLMWSCERGHTDTAIMLYKWNHTALNIKNKLNQTALECARLNNHTELIEELEKLELRRDKANMLLHSGHSSVDNVSPTVISPASSIGSLASIASTSKSHDGVFLRPGAITRSDFGKRFFSIDLDQENNNKYLTTGSPSPLLSDLSSSTRGSCGQKLIKRPSIDSGIHMNCSTNTILDNNSKSKSSKSRDSIKLSKIDRSMSLPLQSSFSTRDNSFDSDILEPNGRRMDFALCEIGTGARSNSPLIDVEAVSDEDDRDVCSGNAVGDQDARVLTLAEQIIAAMPDRIKNESEEHLMETSPGPPDSQQSGESLYDVYMEPLLEPSSSSFESSEFHFEFSDHNYRYYDVGTPQSSLSPASSSCLQSPCSFTLDSPSPPPTTADFCEFLQASGTVFEKDFSNLTLSDQEQRVLYEAAKIIQKAYRSYKGRQQQEQDKERQAAVIIQNYYRRYKQYAYYKQMTHAATVIQNGFRRTYSQRRQHQAARKIQQFMRQSKNKLQKERAEKEKRVGQSADVPPKSLSQGASSNCTATNNSRLNSTEQ</sequence>
<feature type="compositionally biased region" description="Polar residues" evidence="10">
    <location>
        <begin position="438"/>
        <end position="468"/>
    </location>
</feature>
<feature type="region of interest" description="Disordered" evidence="10">
    <location>
        <begin position="1349"/>
        <end position="1368"/>
    </location>
</feature>
<keyword evidence="8" id="KW-0539">Nucleus</keyword>
<evidence type="ECO:0000256" key="8">
    <source>
        <dbReference type="ARBA" id="ARBA00023242"/>
    </source>
</evidence>
<keyword evidence="5" id="KW-0040">ANK repeat</keyword>
<protein>
    <recommendedName>
        <fullName evidence="11">CG-1 domain-containing protein</fullName>
    </recommendedName>
</protein>
<feature type="domain" description="CG-1" evidence="11">
    <location>
        <begin position="195"/>
        <end position="320"/>
    </location>
</feature>
<accession>A0ABD1EMM2</accession>
<feature type="region of interest" description="Disordered" evidence="10">
    <location>
        <begin position="602"/>
        <end position="655"/>
    </location>
</feature>
<feature type="region of interest" description="Disordered" evidence="10">
    <location>
        <begin position="567"/>
        <end position="587"/>
    </location>
</feature>
<dbReference type="Gene3D" id="1.25.40.20">
    <property type="entry name" value="Ankyrin repeat-containing domain"/>
    <property type="match status" value="1"/>
</dbReference>
<dbReference type="EMBL" id="JBDJPC010000006">
    <property type="protein sequence ID" value="KAL1497601.1"/>
    <property type="molecule type" value="Genomic_DNA"/>
</dbReference>
<comment type="subcellular location">
    <subcellularLocation>
        <location evidence="1">Nucleus</location>
    </subcellularLocation>
</comment>
<dbReference type="InterPro" id="IPR014756">
    <property type="entry name" value="Ig_E-set"/>
</dbReference>
<feature type="compositionally biased region" description="Basic and acidic residues" evidence="10">
    <location>
        <begin position="571"/>
        <end position="583"/>
    </location>
</feature>
<evidence type="ECO:0000256" key="7">
    <source>
        <dbReference type="ARBA" id="ARBA00023163"/>
    </source>
</evidence>
<dbReference type="InterPro" id="IPR005559">
    <property type="entry name" value="CG-1_dom"/>
</dbReference>
<dbReference type="InterPro" id="IPR002110">
    <property type="entry name" value="Ankyrin_rpt"/>
</dbReference>
<dbReference type="SMART" id="SM00015">
    <property type="entry name" value="IQ"/>
    <property type="match status" value="3"/>
</dbReference>
<feature type="compositionally biased region" description="Low complexity" evidence="10">
    <location>
        <begin position="821"/>
        <end position="836"/>
    </location>
</feature>
<dbReference type="InterPro" id="IPR000048">
    <property type="entry name" value="IQ_motif_EF-hand-BS"/>
</dbReference>
<feature type="region of interest" description="Disordered" evidence="10">
    <location>
        <begin position="408"/>
        <end position="492"/>
    </location>
</feature>
<dbReference type="InterPro" id="IPR013783">
    <property type="entry name" value="Ig-like_fold"/>
</dbReference>
<feature type="compositionally biased region" description="Basic and acidic residues" evidence="10">
    <location>
        <begin position="1554"/>
        <end position="1565"/>
    </location>
</feature>
<dbReference type="Gene3D" id="1.20.5.190">
    <property type="match status" value="1"/>
</dbReference>
<comment type="caution">
    <text evidence="12">The sequence shown here is derived from an EMBL/GenBank/DDBJ whole genome shotgun (WGS) entry which is preliminary data.</text>
</comment>
<dbReference type="GO" id="GO:0048468">
    <property type="term" value="P:cell development"/>
    <property type="evidence" value="ECO:0007669"/>
    <property type="project" value="UniProtKB-ARBA"/>
</dbReference>
<gene>
    <name evidence="12" type="ORF">ABEB36_008531</name>
</gene>
<feature type="compositionally biased region" description="Basic residues" evidence="10">
    <location>
        <begin position="807"/>
        <end position="820"/>
    </location>
</feature>
<feature type="compositionally biased region" description="Low complexity" evidence="10">
    <location>
        <begin position="423"/>
        <end position="437"/>
    </location>
</feature>
<dbReference type="InterPro" id="IPR002909">
    <property type="entry name" value="IPT_dom"/>
</dbReference>
<evidence type="ECO:0000313" key="12">
    <source>
        <dbReference type="EMBL" id="KAL1497601.1"/>
    </source>
</evidence>
<dbReference type="PANTHER" id="PTHR23335:SF1">
    <property type="entry name" value="CALMODULIN-BINDING TRANSCRIPTION ACTIVATOR, ISOFORM F"/>
    <property type="match status" value="1"/>
</dbReference>
<feature type="compositionally biased region" description="Polar residues" evidence="10">
    <location>
        <begin position="476"/>
        <end position="492"/>
    </location>
</feature>
<keyword evidence="4" id="KW-0805">Transcription regulation</keyword>
<evidence type="ECO:0000256" key="4">
    <source>
        <dbReference type="ARBA" id="ARBA00023015"/>
    </source>
</evidence>
<keyword evidence="3" id="KW-0677">Repeat</keyword>
<dbReference type="PANTHER" id="PTHR23335">
    <property type="entry name" value="CALMODULIN-BINDING TRANSCRIPTION ACTIVATOR CAMTA"/>
    <property type="match status" value="1"/>
</dbReference>
<dbReference type="Pfam" id="PF03859">
    <property type="entry name" value="CG-1"/>
    <property type="match status" value="1"/>
</dbReference>
<evidence type="ECO:0000256" key="1">
    <source>
        <dbReference type="ARBA" id="ARBA00004123"/>
    </source>
</evidence>
<keyword evidence="13" id="KW-1185">Reference proteome</keyword>
<dbReference type="SMART" id="SM01076">
    <property type="entry name" value="CG-1"/>
    <property type="match status" value="1"/>
</dbReference>
<dbReference type="Pfam" id="PF12796">
    <property type="entry name" value="Ank_2"/>
    <property type="match status" value="1"/>
</dbReference>
<evidence type="ECO:0000256" key="5">
    <source>
        <dbReference type="ARBA" id="ARBA00023043"/>
    </source>
</evidence>
<evidence type="ECO:0000256" key="10">
    <source>
        <dbReference type="SAM" id="MobiDB-lite"/>
    </source>
</evidence>
<dbReference type="SUPFAM" id="SSF81296">
    <property type="entry name" value="E set domains"/>
    <property type="match status" value="1"/>
</dbReference>
<feature type="region of interest" description="Disordered" evidence="10">
    <location>
        <begin position="1549"/>
        <end position="1597"/>
    </location>
</feature>
<feature type="compositionally biased region" description="Polar residues" evidence="10">
    <location>
        <begin position="602"/>
        <end position="638"/>
    </location>
</feature>
<dbReference type="PROSITE" id="PS50096">
    <property type="entry name" value="IQ"/>
    <property type="match status" value="1"/>
</dbReference>
<evidence type="ECO:0000259" key="11">
    <source>
        <dbReference type="PROSITE" id="PS51437"/>
    </source>
</evidence>
<evidence type="ECO:0000256" key="3">
    <source>
        <dbReference type="ARBA" id="ARBA00022737"/>
    </source>
</evidence>
<evidence type="ECO:0000256" key="6">
    <source>
        <dbReference type="ARBA" id="ARBA00023159"/>
    </source>
</evidence>
<dbReference type="Gene3D" id="2.60.40.10">
    <property type="entry name" value="Immunoglobulins"/>
    <property type="match status" value="1"/>
</dbReference>
<dbReference type="GO" id="GO:0048731">
    <property type="term" value="P:system development"/>
    <property type="evidence" value="ECO:0007669"/>
    <property type="project" value="UniProtKB-ARBA"/>
</dbReference>
<dbReference type="SUPFAM" id="SSF48403">
    <property type="entry name" value="Ankyrin repeat"/>
    <property type="match status" value="1"/>
</dbReference>
<evidence type="ECO:0000256" key="2">
    <source>
        <dbReference type="ARBA" id="ARBA00008267"/>
    </source>
</evidence>
<dbReference type="CDD" id="cd00102">
    <property type="entry name" value="IPT"/>
    <property type="match status" value="1"/>
</dbReference>
<keyword evidence="6" id="KW-0010">Activator</keyword>
<comment type="subunit">
    <text evidence="9">May interact with calmodulin.</text>
</comment>
<proteinExistence type="inferred from homology"/>
<keyword evidence="7" id="KW-0804">Transcription</keyword>
<dbReference type="InterPro" id="IPR027417">
    <property type="entry name" value="P-loop_NTPase"/>
</dbReference>
<comment type="similarity">
    <text evidence="2">Belongs to the CAMTA family.</text>
</comment>
<dbReference type="Proteomes" id="UP001566132">
    <property type="component" value="Unassembled WGS sequence"/>
</dbReference>
<feature type="compositionally biased region" description="Polar residues" evidence="10">
    <location>
        <begin position="1575"/>
        <end position="1597"/>
    </location>
</feature>
<dbReference type="SUPFAM" id="SSF52540">
    <property type="entry name" value="P-loop containing nucleoside triphosphate hydrolases"/>
    <property type="match status" value="1"/>
</dbReference>
<evidence type="ECO:0000256" key="9">
    <source>
        <dbReference type="ARBA" id="ARBA00029480"/>
    </source>
</evidence>
<feature type="compositionally biased region" description="Basic and acidic residues" evidence="10">
    <location>
        <begin position="642"/>
        <end position="655"/>
    </location>
</feature>
<feature type="compositionally biased region" description="Basic and acidic residues" evidence="10">
    <location>
        <begin position="729"/>
        <end position="738"/>
    </location>
</feature>
<dbReference type="InterPro" id="IPR036770">
    <property type="entry name" value="Ankyrin_rpt-contain_sf"/>
</dbReference>
<feature type="compositionally biased region" description="Low complexity" evidence="10">
    <location>
        <begin position="7"/>
        <end position="19"/>
    </location>
</feature>
<evidence type="ECO:0000313" key="13">
    <source>
        <dbReference type="Proteomes" id="UP001566132"/>
    </source>
</evidence>
<dbReference type="GO" id="GO:0005634">
    <property type="term" value="C:nucleus"/>
    <property type="evidence" value="ECO:0007669"/>
    <property type="project" value="UniProtKB-SubCell"/>
</dbReference>
<feature type="region of interest" description="Disordered" evidence="10">
    <location>
        <begin position="803"/>
        <end position="840"/>
    </location>
</feature>
<reference evidence="12 13" key="1">
    <citation type="submission" date="2024-05" db="EMBL/GenBank/DDBJ databases">
        <title>Genetic variation in Jamaican populations of the coffee berry borer (Hypothenemus hampei).</title>
        <authorList>
            <person name="Errbii M."/>
            <person name="Myrie A."/>
        </authorList>
    </citation>
    <scope>NUCLEOTIDE SEQUENCE [LARGE SCALE GENOMIC DNA]</scope>
    <source>
        <strain evidence="12">JA-Hopewell-2020-01-JO</strain>
        <tissue evidence="12">Whole body</tissue>
    </source>
</reference>